<protein>
    <submittedName>
        <fullName evidence="1">Uncharacterized protein</fullName>
    </submittedName>
</protein>
<name>A0A132MHC5_HYDSH</name>
<gene>
    <name evidence="1" type="ORF">SA87_07400</name>
</gene>
<sequence>MSVTWRLIKSGREVGRIELGDDGQVRARWPDDMPRDRQRFIEEGREAVWNLGYSDHPRPEMSAWPIYWHEVLTLLTSSGWWDQVETDYKPPDFPIYDEQDNPIYY</sequence>
<evidence type="ECO:0000313" key="1">
    <source>
        <dbReference type="EMBL" id="OAR04288.1"/>
    </source>
</evidence>
<accession>A0A132MHC5</accession>
<dbReference type="EMBL" id="JXBB01000022">
    <property type="protein sequence ID" value="OAR04288.1"/>
    <property type="molecule type" value="Genomic_DNA"/>
</dbReference>
<dbReference type="Proteomes" id="UP000243024">
    <property type="component" value="Unassembled WGS sequence"/>
</dbReference>
<organism evidence="1 2">
    <name type="scientific">Hydrogenibacillus schlegelii</name>
    <name type="common">Bacillus schlegelii</name>
    <dbReference type="NCBI Taxonomy" id="1484"/>
    <lineage>
        <taxon>Bacteria</taxon>
        <taxon>Bacillati</taxon>
        <taxon>Bacillota</taxon>
        <taxon>Bacilli</taxon>
        <taxon>Bacillales</taxon>
        <taxon>Bacillales Family X. Incertae Sedis</taxon>
        <taxon>Hydrogenibacillus</taxon>
    </lineage>
</organism>
<comment type="caution">
    <text evidence="1">The sequence shown here is derived from an EMBL/GenBank/DDBJ whole genome shotgun (WGS) entry which is preliminary data.</text>
</comment>
<dbReference type="RefSeq" id="WP_066201170.1">
    <property type="nucleotide sequence ID" value="NZ_CBCSAS010000038.1"/>
</dbReference>
<reference evidence="1 2" key="1">
    <citation type="submission" date="2015-09" db="EMBL/GenBank/DDBJ databases">
        <title>Draft genome sequence of Hydrogenibacillus schlegelii DSM 2000.</title>
        <authorList>
            <person name="Hemp J."/>
        </authorList>
    </citation>
    <scope>NUCLEOTIDE SEQUENCE [LARGE SCALE GENOMIC DNA]</scope>
    <source>
        <strain evidence="1 2">MA 48</strain>
    </source>
</reference>
<evidence type="ECO:0000313" key="2">
    <source>
        <dbReference type="Proteomes" id="UP000243024"/>
    </source>
</evidence>
<keyword evidence="2" id="KW-1185">Reference proteome</keyword>
<proteinExistence type="predicted"/>
<dbReference type="AlphaFoldDB" id="A0A132MHC5"/>